<evidence type="ECO:0000313" key="16">
    <source>
        <dbReference type="Proteomes" id="UP000008561"/>
    </source>
</evidence>
<dbReference type="GO" id="GO:0005829">
    <property type="term" value="C:cytosol"/>
    <property type="evidence" value="ECO:0007669"/>
    <property type="project" value="TreeGrafter"/>
</dbReference>
<keyword evidence="5 8" id="KW-0413">Isomerase</keyword>
<dbReference type="InterPro" id="IPR036900">
    <property type="entry name" value="A-D-PHexomutase_C_sf"/>
</dbReference>
<evidence type="ECO:0000259" key="13">
    <source>
        <dbReference type="Pfam" id="PF02879"/>
    </source>
</evidence>
<evidence type="ECO:0000313" key="15">
    <source>
        <dbReference type="EMBL" id="ABW67828.1"/>
    </source>
</evidence>
<dbReference type="CDD" id="cd05802">
    <property type="entry name" value="GlmM"/>
    <property type="match status" value="1"/>
</dbReference>
<evidence type="ECO:0000256" key="4">
    <source>
        <dbReference type="ARBA" id="ARBA00022842"/>
    </source>
</evidence>
<dbReference type="GO" id="GO:0008966">
    <property type="term" value="F:phosphoglucosamine mutase activity"/>
    <property type="evidence" value="ECO:0007669"/>
    <property type="project" value="UniProtKB-UniRule"/>
</dbReference>
<dbReference type="Proteomes" id="UP000008561">
    <property type="component" value="Chromosome"/>
</dbReference>
<dbReference type="InterPro" id="IPR005841">
    <property type="entry name" value="Alpha-D-phosphohexomutase_SF"/>
</dbReference>
<protein>
    <recommendedName>
        <fullName evidence="7 8">Phosphoglucosamine mutase</fullName>
        <ecNumber evidence="6 8">5.4.2.10</ecNumber>
    </recommendedName>
</protein>
<dbReference type="GO" id="GO:0000287">
    <property type="term" value="F:magnesium ion binding"/>
    <property type="evidence" value="ECO:0007669"/>
    <property type="project" value="UniProtKB-UniRule"/>
</dbReference>
<evidence type="ECO:0000256" key="5">
    <source>
        <dbReference type="ARBA" id="ARBA00023235"/>
    </source>
</evidence>
<dbReference type="RefSeq" id="WP_012175440.1">
    <property type="nucleotide sequence ID" value="NC_009943.1"/>
</dbReference>
<dbReference type="HAMAP" id="MF_01554_B">
    <property type="entry name" value="GlmM_B"/>
    <property type="match status" value="1"/>
</dbReference>
<keyword evidence="2 8" id="KW-0597">Phosphoprotein</keyword>
<evidence type="ECO:0000256" key="9">
    <source>
        <dbReference type="RuleBase" id="RU004326"/>
    </source>
</evidence>
<evidence type="ECO:0000256" key="2">
    <source>
        <dbReference type="ARBA" id="ARBA00022553"/>
    </source>
</evidence>
<evidence type="ECO:0000256" key="7">
    <source>
        <dbReference type="ARBA" id="ARBA00068193"/>
    </source>
</evidence>
<dbReference type="SUPFAM" id="SSF55957">
    <property type="entry name" value="Phosphoglucomutase, C-terminal domain"/>
    <property type="match status" value="1"/>
</dbReference>
<feature type="binding site" evidence="8">
    <location>
        <position position="240"/>
    </location>
    <ligand>
        <name>Mg(2+)</name>
        <dbReference type="ChEBI" id="CHEBI:18420"/>
    </ligand>
</feature>
<comment type="PTM">
    <text evidence="8">Activated by phosphorylation.</text>
</comment>
<evidence type="ECO:0000256" key="10">
    <source>
        <dbReference type="RuleBase" id="RU004327"/>
    </source>
</evidence>
<evidence type="ECO:0000256" key="3">
    <source>
        <dbReference type="ARBA" id="ARBA00022723"/>
    </source>
</evidence>
<dbReference type="GO" id="GO:0004615">
    <property type="term" value="F:phosphomannomutase activity"/>
    <property type="evidence" value="ECO:0007669"/>
    <property type="project" value="TreeGrafter"/>
</dbReference>
<comment type="similarity">
    <text evidence="1 8 9">Belongs to the phosphohexose mutase family.</text>
</comment>
<feature type="active site" description="Phosphoserine intermediate" evidence="8">
    <location>
        <position position="103"/>
    </location>
</feature>
<dbReference type="NCBIfam" id="TIGR01455">
    <property type="entry name" value="glmM"/>
    <property type="match status" value="1"/>
</dbReference>
<keyword evidence="16" id="KW-1185">Reference proteome</keyword>
<dbReference type="FunFam" id="3.30.310.50:FF:000001">
    <property type="entry name" value="Phosphoglucosamine mutase"/>
    <property type="match status" value="1"/>
</dbReference>
<dbReference type="InterPro" id="IPR006352">
    <property type="entry name" value="GlmM_bact"/>
</dbReference>
<dbReference type="Pfam" id="PF02880">
    <property type="entry name" value="PGM_PMM_III"/>
    <property type="match status" value="1"/>
</dbReference>
<dbReference type="PRINTS" id="PR00509">
    <property type="entry name" value="PGMPMM"/>
</dbReference>
<feature type="domain" description="Alpha-D-phosphohexomutase alpha/beta/alpha" evidence="13">
    <location>
        <begin position="163"/>
        <end position="249"/>
    </location>
</feature>
<dbReference type="AlphaFoldDB" id="A8ZTE5"/>
<keyword evidence="3 8" id="KW-0479">Metal-binding</keyword>
<name>A8ZTE5_DESOH</name>
<keyword evidence="4 8" id="KW-0460">Magnesium</keyword>
<dbReference type="InterPro" id="IPR005844">
    <property type="entry name" value="A-D-PHexomutase_a/b/a-I"/>
</dbReference>
<organism evidence="15 16">
    <name type="scientific">Desulfosudis oleivorans (strain DSM 6200 / JCM 39069 / Hxd3)</name>
    <name type="common">Desulfococcus oleovorans</name>
    <dbReference type="NCBI Taxonomy" id="96561"/>
    <lineage>
        <taxon>Bacteria</taxon>
        <taxon>Pseudomonadati</taxon>
        <taxon>Thermodesulfobacteriota</taxon>
        <taxon>Desulfobacteria</taxon>
        <taxon>Desulfobacterales</taxon>
        <taxon>Desulfosudaceae</taxon>
        <taxon>Desulfosudis</taxon>
    </lineage>
</organism>
<dbReference type="OrthoDB" id="9806956at2"/>
<dbReference type="FunFam" id="3.40.120.10:FF:000002">
    <property type="entry name" value="Phosphoglucosamine mutase"/>
    <property type="match status" value="1"/>
</dbReference>
<dbReference type="EC" id="5.4.2.10" evidence="6 8"/>
<feature type="modified residue" description="Phosphoserine" evidence="8">
    <location>
        <position position="103"/>
    </location>
</feature>
<sequence length="442" mass="46873">MTARLFGTDGIRGAANSWPMTPETAMAVGRAVARFMTADGQSPPRILVGKDTRLSGDMLESALCAGICASGVDAIRVDVLPTPAVAYLTAMLKAGAGIMVSASHNPWTDNGIKIFSHKGHKLSPVQEAELEALILSPEPMAAANPPVPGRVFHLMDAEEPYVECLSNITAVGSLSLVLDCANGAAARVAPRLFPDARLLSADPDGRNINENCGSEHTEALRAEVVKYRADAGFAFDGDADRLIAVDETGAPVTGDRIIAICAGFMKSENLLKNNTVVSTVMSNIGLNRALRDMGIYHVVTDVGDRHVTAAMLEKGASLGGEDSGHIVFSDYQTTGDGLLTALMLCRIMNHTGKPLSELAACMDVFPQVLINVKVARKPDLASVPEVWQVVRDVEARLGREGRVLVRYSGTQPMCRVMVEGPSEDETRQCAGQIAKAVVQALG</sequence>
<comment type="cofactor">
    <cofactor evidence="8">
        <name>Mg(2+)</name>
        <dbReference type="ChEBI" id="CHEBI:18420"/>
    </cofactor>
    <text evidence="8">Binds 1 Mg(2+) ion per subunit.</text>
</comment>
<gene>
    <name evidence="8" type="primary">glmM</name>
    <name evidence="15" type="ordered locus">Dole_2024</name>
</gene>
<feature type="binding site" evidence="8">
    <location>
        <position position="236"/>
    </location>
    <ligand>
        <name>Mg(2+)</name>
        <dbReference type="ChEBI" id="CHEBI:18420"/>
    </ligand>
</feature>
<dbReference type="InterPro" id="IPR005845">
    <property type="entry name" value="A-D-PHexomutase_a/b/a-II"/>
</dbReference>
<dbReference type="GO" id="GO:0006048">
    <property type="term" value="P:UDP-N-acetylglucosamine biosynthetic process"/>
    <property type="evidence" value="ECO:0007669"/>
    <property type="project" value="TreeGrafter"/>
</dbReference>
<dbReference type="EMBL" id="CP000859">
    <property type="protein sequence ID" value="ABW67828.1"/>
    <property type="molecule type" value="Genomic_DNA"/>
</dbReference>
<dbReference type="PANTHER" id="PTHR42946">
    <property type="entry name" value="PHOSPHOHEXOSE MUTASE"/>
    <property type="match status" value="1"/>
</dbReference>
<evidence type="ECO:0000256" key="8">
    <source>
        <dbReference type="HAMAP-Rule" id="MF_01554"/>
    </source>
</evidence>
<comment type="function">
    <text evidence="8 10">Catalyzes the conversion of glucosamine-6-phosphate to glucosamine-1-phosphate.</text>
</comment>
<dbReference type="Pfam" id="PF02878">
    <property type="entry name" value="PGM_PMM_I"/>
    <property type="match status" value="1"/>
</dbReference>
<dbReference type="InterPro" id="IPR016066">
    <property type="entry name" value="A-D-PHexomutase_CS"/>
</dbReference>
<dbReference type="PANTHER" id="PTHR42946:SF1">
    <property type="entry name" value="PHOSPHOGLUCOMUTASE (ALPHA-D-GLUCOSE-1,6-BISPHOSPHATE-DEPENDENT)"/>
    <property type="match status" value="1"/>
</dbReference>
<dbReference type="eggNOG" id="COG1109">
    <property type="taxonomic scope" value="Bacteria"/>
</dbReference>
<feature type="domain" description="Alpha-D-phosphohexomutase alpha/beta/alpha" evidence="14">
    <location>
        <begin position="253"/>
        <end position="363"/>
    </location>
</feature>
<dbReference type="HOGENOM" id="CLU_016950_7_0_7"/>
<reference evidence="15 16" key="1">
    <citation type="submission" date="2007-10" db="EMBL/GenBank/DDBJ databases">
        <title>Complete sequence of Desulfococcus oleovorans Hxd3.</title>
        <authorList>
            <consortium name="US DOE Joint Genome Institute"/>
            <person name="Copeland A."/>
            <person name="Lucas S."/>
            <person name="Lapidus A."/>
            <person name="Barry K."/>
            <person name="Glavina del Rio T."/>
            <person name="Dalin E."/>
            <person name="Tice H."/>
            <person name="Pitluck S."/>
            <person name="Kiss H."/>
            <person name="Brettin T."/>
            <person name="Bruce D."/>
            <person name="Detter J.C."/>
            <person name="Han C."/>
            <person name="Schmutz J."/>
            <person name="Larimer F."/>
            <person name="Land M."/>
            <person name="Hauser L."/>
            <person name="Kyrpides N."/>
            <person name="Kim E."/>
            <person name="Wawrik B."/>
            <person name="Richardson P."/>
        </authorList>
    </citation>
    <scope>NUCLEOTIDE SEQUENCE [LARGE SCALE GENOMIC DNA]</scope>
    <source>
        <strain evidence="16">DSM 6200 / JCM 39069 / Hxd3</strain>
    </source>
</reference>
<evidence type="ECO:0000259" key="11">
    <source>
        <dbReference type="Pfam" id="PF00408"/>
    </source>
</evidence>
<dbReference type="InterPro" id="IPR005843">
    <property type="entry name" value="A-D-PHexomutase_C"/>
</dbReference>
<feature type="domain" description="Alpha-D-phosphohexomutase C-terminal" evidence="11">
    <location>
        <begin position="369"/>
        <end position="435"/>
    </location>
</feature>
<evidence type="ECO:0000256" key="6">
    <source>
        <dbReference type="ARBA" id="ARBA00066330"/>
    </source>
</evidence>
<evidence type="ECO:0000259" key="14">
    <source>
        <dbReference type="Pfam" id="PF02880"/>
    </source>
</evidence>
<feature type="binding site" evidence="8">
    <location>
        <position position="238"/>
    </location>
    <ligand>
        <name>Mg(2+)</name>
        <dbReference type="ChEBI" id="CHEBI:18420"/>
    </ligand>
</feature>
<dbReference type="STRING" id="96561.Dole_2024"/>
<proteinExistence type="inferred from homology"/>
<comment type="catalytic activity">
    <reaction evidence="8 10">
        <text>alpha-D-glucosamine 1-phosphate = D-glucosamine 6-phosphate</text>
        <dbReference type="Rhea" id="RHEA:23424"/>
        <dbReference type="ChEBI" id="CHEBI:58516"/>
        <dbReference type="ChEBI" id="CHEBI:58725"/>
        <dbReference type="EC" id="5.4.2.10"/>
    </reaction>
</comment>
<dbReference type="InterPro" id="IPR050060">
    <property type="entry name" value="Phosphoglucosamine_mutase"/>
</dbReference>
<dbReference type="InterPro" id="IPR016055">
    <property type="entry name" value="A-D-PHexomutase_a/b/a-I/II/III"/>
</dbReference>
<evidence type="ECO:0000259" key="12">
    <source>
        <dbReference type="Pfam" id="PF02878"/>
    </source>
</evidence>
<dbReference type="Pfam" id="PF00408">
    <property type="entry name" value="PGM_PMM_IV"/>
    <property type="match status" value="1"/>
</dbReference>
<dbReference type="SUPFAM" id="SSF53738">
    <property type="entry name" value="Phosphoglucomutase, first 3 domains"/>
    <property type="match status" value="3"/>
</dbReference>
<dbReference type="KEGG" id="dol:Dole_2024"/>
<dbReference type="FunFam" id="3.40.120.10:FF:000001">
    <property type="entry name" value="Phosphoglucosamine mutase"/>
    <property type="match status" value="1"/>
</dbReference>
<dbReference type="GO" id="GO:0005975">
    <property type="term" value="P:carbohydrate metabolic process"/>
    <property type="evidence" value="ECO:0007669"/>
    <property type="project" value="InterPro"/>
</dbReference>
<dbReference type="InterPro" id="IPR005846">
    <property type="entry name" value="A-D-PHexomutase_a/b/a-III"/>
</dbReference>
<accession>A8ZTE5</accession>
<dbReference type="GO" id="GO:0009252">
    <property type="term" value="P:peptidoglycan biosynthetic process"/>
    <property type="evidence" value="ECO:0007669"/>
    <property type="project" value="TreeGrafter"/>
</dbReference>
<dbReference type="PROSITE" id="PS00710">
    <property type="entry name" value="PGM_PMM"/>
    <property type="match status" value="1"/>
</dbReference>
<dbReference type="Pfam" id="PF02879">
    <property type="entry name" value="PGM_PMM_II"/>
    <property type="match status" value="1"/>
</dbReference>
<evidence type="ECO:0000256" key="1">
    <source>
        <dbReference type="ARBA" id="ARBA00010231"/>
    </source>
</evidence>
<dbReference type="Gene3D" id="3.40.120.10">
    <property type="entry name" value="Alpha-D-Glucose-1,6-Bisphosphate, subunit A, domain 3"/>
    <property type="match status" value="3"/>
</dbReference>
<feature type="binding site" description="via phosphate group" evidence="8">
    <location>
        <position position="103"/>
    </location>
    <ligand>
        <name>Mg(2+)</name>
        <dbReference type="ChEBI" id="CHEBI:18420"/>
    </ligand>
</feature>
<feature type="domain" description="Alpha-D-phosphohexomutase alpha/beta/alpha" evidence="12">
    <location>
        <begin position="4"/>
        <end position="135"/>
    </location>
</feature>
<dbReference type="Gene3D" id="3.30.310.50">
    <property type="entry name" value="Alpha-D-phosphohexomutase, C-terminal domain"/>
    <property type="match status" value="1"/>
</dbReference>